<proteinExistence type="predicted"/>
<feature type="region of interest" description="Disordered" evidence="1">
    <location>
        <begin position="1"/>
        <end position="29"/>
    </location>
</feature>
<evidence type="ECO:0000313" key="2">
    <source>
        <dbReference type="EMBL" id="GAA0148364.1"/>
    </source>
</evidence>
<keyword evidence="3" id="KW-1185">Reference proteome</keyword>
<reference evidence="2 3" key="1">
    <citation type="submission" date="2024-01" db="EMBL/GenBank/DDBJ databases">
        <title>The complete chloroplast genome sequence of Lithospermum erythrorhizon: insights into the phylogenetic relationship among Boraginaceae species and the maternal lineages of purple gromwells.</title>
        <authorList>
            <person name="Okada T."/>
            <person name="Watanabe K."/>
        </authorList>
    </citation>
    <scope>NUCLEOTIDE SEQUENCE [LARGE SCALE GENOMIC DNA]</scope>
</reference>
<keyword evidence="2" id="KW-0472">Membrane</keyword>
<evidence type="ECO:0000313" key="3">
    <source>
        <dbReference type="Proteomes" id="UP001454036"/>
    </source>
</evidence>
<gene>
    <name evidence="2" type="ORF">LIER_36706</name>
</gene>
<evidence type="ECO:0000256" key="1">
    <source>
        <dbReference type="SAM" id="MobiDB-lite"/>
    </source>
</evidence>
<protein>
    <submittedName>
        <fullName evidence="2">Transmembrane signal receptor</fullName>
    </submittedName>
</protein>
<dbReference type="PANTHER" id="PTHR11439">
    <property type="entry name" value="GAG-POL-RELATED RETROTRANSPOSON"/>
    <property type="match status" value="1"/>
</dbReference>
<keyword evidence="2" id="KW-0675">Receptor</keyword>
<dbReference type="Proteomes" id="UP001454036">
    <property type="component" value="Unassembled WGS sequence"/>
</dbReference>
<comment type="caution">
    <text evidence="2">The sequence shown here is derived from an EMBL/GenBank/DDBJ whole genome shotgun (WGS) entry which is preliminary data.</text>
</comment>
<sequence length="262" mass="29422">MQDFKKGNLPMRHGMSLSHSDSPTMKTEKMRKSKVPYASVIGSIMYAMLCTRPDVSYALSVTSRYQSCPGDAHWTIVNTILKYLRRTKDICLVYGGKDELLVEGYTDANFQIDKDDSKPQSGYVFCLNDGAVSWCSSKQGTVAGSTTEVEYIAASKVAKEVCWIKKFISELGVVPSIENPVQLLYDNTGAIAQAKEPITHHRSKNVLRKYHLIRDIAERGHVSVCKVDTEDNLADPLTKPLTQVKYDKHMHNVGLKIVCEWR</sequence>
<dbReference type="PANTHER" id="PTHR11439:SF496">
    <property type="entry name" value="RNA-DIRECTED DNA POLYMERASE"/>
    <property type="match status" value="1"/>
</dbReference>
<dbReference type="EMBL" id="BAABME010017005">
    <property type="protein sequence ID" value="GAA0148364.1"/>
    <property type="molecule type" value="Genomic_DNA"/>
</dbReference>
<dbReference type="AlphaFoldDB" id="A0AAV3P9M8"/>
<name>A0AAV3P9M8_LITER</name>
<accession>A0AAV3P9M8</accession>
<keyword evidence="2" id="KW-0812">Transmembrane</keyword>
<organism evidence="2 3">
    <name type="scientific">Lithospermum erythrorhizon</name>
    <name type="common">Purple gromwell</name>
    <name type="synonym">Lithospermum officinale var. erythrorhizon</name>
    <dbReference type="NCBI Taxonomy" id="34254"/>
    <lineage>
        <taxon>Eukaryota</taxon>
        <taxon>Viridiplantae</taxon>
        <taxon>Streptophyta</taxon>
        <taxon>Embryophyta</taxon>
        <taxon>Tracheophyta</taxon>
        <taxon>Spermatophyta</taxon>
        <taxon>Magnoliopsida</taxon>
        <taxon>eudicotyledons</taxon>
        <taxon>Gunneridae</taxon>
        <taxon>Pentapetalae</taxon>
        <taxon>asterids</taxon>
        <taxon>lamiids</taxon>
        <taxon>Boraginales</taxon>
        <taxon>Boraginaceae</taxon>
        <taxon>Boraginoideae</taxon>
        <taxon>Lithospermeae</taxon>
        <taxon>Lithospermum</taxon>
    </lineage>
</organism>
<dbReference type="CDD" id="cd09272">
    <property type="entry name" value="RNase_HI_RT_Ty1"/>
    <property type="match status" value="1"/>
</dbReference>